<dbReference type="Proteomes" id="UP001280121">
    <property type="component" value="Unassembled WGS sequence"/>
</dbReference>
<evidence type="ECO:0000313" key="4">
    <source>
        <dbReference type="Proteomes" id="UP001280121"/>
    </source>
</evidence>
<dbReference type="EMBL" id="JANJYI010000005">
    <property type="protein sequence ID" value="KAK2648698.1"/>
    <property type="molecule type" value="Genomic_DNA"/>
</dbReference>
<name>A0AAD9U709_9ROSI</name>
<evidence type="ECO:0000256" key="1">
    <source>
        <dbReference type="SAM" id="MobiDB-lite"/>
    </source>
</evidence>
<dbReference type="InterPro" id="IPR015410">
    <property type="entry name" value="DUF1985"/>
</dbReference>
<sequence length="232" mass="26169">MSMHRELKFLGGVIHQLLLRELDHDGSTDEMRFLLGNHLVKFLKVEFILVTRLCFGVVPDTNLYVAVENGIHQRYFPRADEVSLEELRVILTLEEFQEAYDNVKLSLIYMLNWILMGVDERLKIPIWQFRLVDDLNAFDTFPWGANIFAFEMFTRKEIVPIAAKAVAPYLAGLSEGGSLYVEDDRVHLPTVPDQTSSAEGPEVEGGGGRCSEMEASGPLGLGFQAMNTDESK</sequence>
<evidence type="ECO:0000259" key="2">
    <source>
        <dbReference type="Pfam" id="PF09331"/>
    </source>
</evidence>
<dbReference type="PANTHER" id="PTHR48449">
    <property type="entry name" value="DUF1985 DOMAIN-CONTAINING PROTEIN"/>
    <property type="match status" value="1"/>
</dbReference>
<gene>
    <name evidence="3" type="ORF">Ddye_016187</name>
</gene>
<evidence type="ECO:0000313" key="3">
    <source>
        <dbReference type="EMBL" id="KAK2648698.1"/>
    </source>
</evidence>
<feature type="domain" description="DUF1985" evidence="2">
    <location>
        <begin position="18"/>
        <end position="149"/>
    </location>
</feature>
<organism evidence="3 4">
    <name type="scientific">Dipteronia dyeriana</name>
    <dbReference type="NCBI Taxonomy" id="168575"/>
    <lineage>
        <taxon>Eukaryota</taxon>
        <taxon>Viridiplantae</taxon>
        <taxon>Streptophyta</taxon>
        <taxon>Embryophyta</taxon>
        <taxon>Tracheophyta</taxon>
        <taxon>Spermatophyta</taxon>
        <taxon>Magnoliopsida</taxon>
        <taxon>eudicotyledons</taxon>
        <taxon>Gunneridae</taxon>
        <taxon>Pentapetalae</taxon>
        <taxon>rosids</taxon>
        <taxon>malvids</taxon>
        <taxon>Sapindales</taxon>
        <taxon>Sapindaceae</taxon>
        <taxon>Hippocastanoideae</taxon>
        <taxon>Acereae</taxon>
        <taxon>Dipteronia</taxon>
    </lineage>
</organism>
<protein>
    <recommendedName>
        <fullName evidence="2">DUF1985 domain-containing protein</fullName>
    </recommendedName>
</protein>
<feature type="region of interest" description="Disordered" evidence="1">
    <location>
        <begin position="189"/>
        <end position="232"/>
    </location>
</feature>
<dbReference type="Pfam" id="PF09331">
    <property type="entry name" value="DUF1985"/>
    <property type="match status" value="1"/>
</dbReference>
<keyword evidence="4" id="KW-1185">Reference proteome</keyword>
<dbReference type="AlphaFoldDB" id="A0AAD9U709"/>
<reference evidence="3" key="1">
    <citation type="journal article" date="2023" name="Plant J.">
        <title>Genome sequences and population genomics provide insights into the demographic history, inbreeding, and mutation load of two 'living fossil' tree species of Dipteronia.</title>
        <authorList>
            <person name="Feng Y."/>
            <person name="Comes H.P."/>
            <person name="Chen J."/>
            <person name="Zhu S."/>
            <person name="Lu R."/>
            <person name="Zhang X."/>
            <person name="Li P."/>
            <person name="Qiu J."/>
            <person name="Olsen K.M."/>
            <person name="Qiu Y."/>
        </authorList>
    </citation>
    <scope>NUCLEOTIDE SEQUENCE</scope>
    <source>
        <strain evidence="3">KIB01</strain>
    </source>
</reference>
<comment type="caution">
    <text evidence="3">The sequence shown here is derived from an EMBL/GenBank/DDBJ whole genome shotgun (WGS) entry which is preliminary data.</text>
</comment>
<dbReference type="PANTHER" id="PTHR48449:SF1">
    <property type="entry name" value="DUF1985 DOMAIN-CONTAINING PROTEIN"/>
    <property type="match status" value="1"/>
</dbReference>
<proteinExistence type="predicted"/>
<accession>A0AAD9U709</accession>